<dbReference type="InterPro" id="IPR016181">
    <property type="entry name" value="Acyl_CoA_acyltransferase"/>
</dbReference>
<dbReference type="Pfam" id="PF13673">
    <property type="entry name" value="Acetyltransf_10"/>
    <property type="match status" value="1"/>
</dbReference>
<keyword evidence="4" id="KW-1185">Reference proteome</keyword>
<evidence type="ECO:0000259" key="2">
    <source>
        <dbReference type="PROSITE" id="PS51186"/>
    </source>
</evidence>
<name>A0A2S9QP91_9MICO</name>
<dbReference type="SUPFAM" id="SSF55729">
    <property type="entry name" value="Acyl-CoA N-acyltransferases (Nat)"/>
    <property type="match status" value="1"/>
</dbReference>
<dbReference type="AlphaFoldDB" id="A0A2S9QP91"/>
<gene>
    <name evidence="3" type="ORF">B4915_06070</name>
</gene>
<dbReference type="PANTHER" id="PTHR42791:SF1">
    <property type="entry name" value="N-ACETYLTRANSFERASE DOMAIN-CONTAINING PROTEIN"/>
    <property type="match status" value="1"/>
</dbReference>
<feature type="compositionally biased region" description="Basic and acidic residues" evidence="1">
    <location>
        <begin position="278"/>
        <end position="294"/>
    </location>
</feature>
<proteinExistence type="predicted"/>
<protein>
    <recommendedName>
        <fullName evidence="2">N-acetyltransferase domain-containing protein</fullName>
    </recommendedName>
</protein>
<dbReference type="GO" id="GO:0016747">
    <property type="term" value="F:acyltransferase activity, transferring groups other than amino-acyl groups"/>
    <property type="evidence" value="ECO:0007669"/>
    <property type="project" value="InterPro"/>
</dbReference>
<feature type="region of interest" description="Disordered" evidence="1">
    <location>
        <begin position="212"/>
        <end position="313"/>
    </location>
</feature>
<dbReference type="CDD" id="cd04301">
    <property type="entry name" value="NAT_SF"/>
    <property type="match status" value="1"/>
</dbReference>
<dbReference type="Proteomes" id="UP000238650">
    <property type="component" value="Unassembled WGS sequence"/>
</dbReference>
<dbReference type="EMBL" id="MWZD01000016">
    <property type="protein sequence ID" value="PRI11405.1"/>
    <property type="molecule type" value="Genomic_DNA"/>
</dbReference>
<comment type="caution">
    <text evidence="3">The sequence shown here is derived from an EMBL/GenBank/DDBJ whole genome shotgun (WGS) entry which is preliminary data.</text>
</comment>
<dbReference type="PROSITE" id="PS51186">
    <property type="entry name" value="GNAT"/>
    <property type="match status" value="1"/>
</dbReference>
<sequence>METRFRAMRAEELETVSGVLARAFAEYAWTRWVIPEEGYEDRLRELQRLYLGHARECGSVVVDEGLRSVAALLPASAPEPGPELVARVVELHGDRIERLAQASETGQREPGEEVAPPAQWRLETIAVDPDAQGSGLGSGILRHALDGVRSHDPRAAISLETSAEDNVRFYERAGFRVVAEWQIAGGPRVWSMRSEPAGPAGAPDRITAAARAQPLHKAAPPGQSGRDGPGCGCRHQLARGAHMAENERGSAGADTPEDHSPGAEDTTEQASQEPEGDVAERPGSEQVSHERADELADEWGEESFPGSDPPAHY</sequence>
<reference evidence="3 4" key="1">
    <citation type="journal article" date="2017" name="New Microbes New Infect">
        <title>Genome sequence of 'Leucobacter massiliensis' sp. nov. isolated from human pharynx after travel to the 2014 Hajj.</title>
        <authorList>
            <person name="Leangapichart T."/>
            <person name="Gautret P."/>
            <person name="Nguyen T.T."/>
            <person name="Armstrong N."/>
            <person name="Rolain J.M."/>
        </authorList>
    </citation>
    <scope>NUCLEOTIDE SEQUENCE [LARGE SCALE GENOMIC DNA]</scope>
    <source>
        <strain evidence="3 4">122RC15</strain>
    </source>
</reference>
<accession>A0A2S9QP91</accession>
<evidence type="ECO:0000256" key="1">
    <source>
        <dbReference type="SAM" id="MobiDB-lite"/>
    </source>
</evidence>
<dbReference type="RefSeq" id="WP_219845092.1">
    <property type="nucleotide sequence ID" value="NZ_MWZD01000016.1"/>
</dbReference>
<evidence type="ECO:0000313" key="3">
    <source>
        <dbReference type="EMBL" id="PRI11405.1"/>
    </source>
</evidence>
<dbReference type="InterPro" id="IPR052523">
    <property type="entry name" value="Trichothecene_AcTrans"/>
</dbReference>
<feature type="domain" description="N-acetyltransferase" evidence="2">
    <location>
        <begin position="3"/>
        <end position="197"/>
    </location>
</feature>
<dbReference type="PANTHER" id="PTHR42791">
    <property type="entry name" value="GNAT FAMILY ACETYLTRANSFERASE"/>
    <property type="match status" value="1"/>
</dbReference>
<dbReference type="Gene3D" id="3.40.630.30">
    <property type="match status" value="1"/>
</dbReference>
<dbReference type="InterPro" id="IPR000182">
    <property type="entry name" value="GNAT_dom"/>
</dbReference>
<organism evidence="3 4">
    <name type="scientific">Leucobacter massiliensis</name>
    <dbReference type="NCBI Taxonomy" id="1686285"/>
    <lineage>
        <taxon>Bacteria</taxon>
        <taxon>Bacillati</taxon>
        <taxon>Actinomycetota</taxon>
        <taxon>Actinomycetes</taxon>
        <taxon>Micrococcales</taxon>
        <taxon>Microbacteriaceae</taxon>
        <taxon>Leucobacter</taxon>
    </lineage>
</organism>
<evidence type="ECO:0000313" key="4">
    <source>
        <dbReference type="Proteomes" id="UP000238650"/>
    </source>
</evidence>